<feature type="non-terminal residue" evidence="2">
    <location>
        <position position="548"/>
    </location>
</feature>
<protein>
    <submittedName>
        <fullName evidence="2">MobA protein</fullName>
    </submittedName>
</protein>
<feature type="compositionally biased region" description="Basic and acidic residues" evidence="1">
    <location>
        <begin position="306"/>
        <end position="318"/>
    </location>
</feature>
<feature type="compositionally biased region" description="Basic and acidic residues" evidence="1">
    <location>
        <begin position="350"/>
        <end position="366"/>
    </location>
</feature>
<evidence type="ECO:0000256" key="1">
    <source>
        <dbReference type="SAM" id="MobiDB-lite"/>
    </source>
</evidence>
<proteinExistence type="predicted"/>
<organism evidence="2">
    <name type="scientific">Vibrio anguillarum serovar O2</name>
    <dbReference type="NCBI Taxonomy" id="105260"/>
    <lineage>
        <taxon>Bacteria</taxon>
        <taxon>Pseudomonadati</taxon>
        <taxon>Pseudomonadota</taxon>
        <taxon>Gammaproteobacteria</taxon>
        <taxon>Vibrionales</taxon>
        <taxon>Vibrionaceae</taxon>
        <taxon>Vibrio</taxon>
    </lineage>
</organism>
<feature type="region of interest" description="Disordered" evidence="1">
    <location>
        <begin position="284"/>
        <end position="385"/>
    </location>
</feature>
<accession>A4Q8I4</accession>
<sequence>MLHKVIGKTEKSKAKGPNGAINYLTGYSWRTTQPQVLRGNLEVTRELLSHEAKDPYTHGVLSYEENALDVPQDEQDFAMNLIEETLMAGFPPEHYDIVWIRHDDKDYDTERGSGRLELNYHIVNRDLVTGKKITPYLHKYDMHRVSLAKQIINDRFGYSSPDDPRKARTINLQGYGSELKGAAKELNDFVINGIETEKIDSRDDIIKALQQRDDVDHVEPNKSDTYLVVKLKGASRNLRLKGTIYGKDFTDLDGLQAKQANDGGRFDRQREQRLASNTKELQQLNSGRAEKRSQLIKPKQKRGRKLKSEKPQELERNQIQEQQIDSGHDQPSHPINQGVDERNQPSQELKQPDTKRDAASPDHPEQVPKQVPTYGTGSTNNRHSDRLTFTVLTYIQKPKTEEYDSKKNTNTAIQKIAGIRANNEAENPTIRPDLTAEPSKSGGGLGGILRAAIYSADLIRRVIETVQNNLRAVQDNQRTVESELNTGNGFKAGNGVERAVTNDYDELNAKCGHLDRLLRETDPIGLTLTMEQGRKADPTPSVRSTPRP</sequence>
<evidence type="ECO:0000313" key="2">
    <source>
        <dbReference type="EMBL" id="CAJ87707.1"/>
    </source>
</evidence>
<feature type="region of interest" description="Disordered" evidence="1">
    <location>
        <begin position="529"/>
        <end position="548"/>
    </location>
</feature>
<dbReference type="EMBL" id="AM238700">
    <property type="protein sequence ID" value="CAJ87707.1"/>
    <property type="molecule type" value="Genomic_DNA"/>
</dbReference>
<name>A4Q8I4_VIBAN</name>
<reference evidence="2" key="1">
    <citation type="submission" date="2006-04" db="EMBL/GenBank/DDBJ databases">
        <title>Identification of a new small cryptic plasmid in Listonella anguillarum serotype O2 strains.</title>
        <authorList>
            <person name="Perez-Pardal L."/>
            <person name="Osorio C.R."/>
            <person name="Lemos M.L."/>
        </authorList>
    </citation>
    <scope>NUCLEOTIDE SEQUENCE [LARGE SCALE GENOMIC DNA]</scope>
    <source>
        <strain evidence="2">PC628.1</strain>
    </source>
</reference>
<dbReference type="AlphaFoldDB" id="A4Q8I4"/>
<gene>
    <name evidence="2" type="primary">mobA</name>
</gene>